<dbReference type="AlphaFoldDB" id="A0A336MJA3"/>
<dbReference type="CDD" id="cd07067">
    <property type="entry name" value="HP_PGM_like"/>
    <property type="match status" value="1"/>
</dbReference>
<evidence type="ECO:0000313" key="1">
    <source>
        <dbReference type="EMBL" id="SSX28913.1"/>
    </source>
</evidence>
<dbReference type="InterPro" id="IPR013078">
    <property type="entry name" value="His_Pase_superF_clade-1"/>
</dbReference>
<dbReference type="PANTHER" id="PTHR16469">
    <property type="entry name" value="UBIQUITIN-ASSOCIATED AND SH3 DOMAIN-CONTAINING BA-RELATED"/>
    <property type="match status" value="1"/>
</dbReference>
<accession>A0A336MJA3</accession>
<dbReference type="SUPFAM" id="SSF53254">
    <property type="entry name" value="Phosphoglycerate mutase-like"/>
    <property type="match status" value="1"/>
</dbReference>
<organism evidence="1">
    <name type="scientific">Culicoides sonorensis</name>
    <name type="common">Biting midge</name>
    <dbReference type="NCBI Taxonomy" id="179676"/>
    <lineage>
        <taxon>Eukaryota</taxon>
        <taxon>Metazoa</taxon>
        <taxon>Ecdysozoa</taxon>
        <taxon>Arthropoda</taxon>
        <taxon>Hexapoda</taxon>
        <taxon>Insecta</taxon>
        <taxon>Pterygota</taxon>
        <taxon>Neoptera</taxon>
        <taxon>Endopterygota</taxon>
        <taxon>Diptera</taxon>
        <taxon>Nematocera</taxon>
        <taxon>Chironomoidea</taxon>
        <taxon>Ceratopogonidae</taxon>
        <taxon>Ceratopogoninae</taxon>
        <taxon>Culicoides</taxon>
        <taxon>Monoculicoides</taxon>
    </lineage>
</organism>
<name>A0A336MJA3_CULSO</name>
<dbReference type="EMBL" id="UFQT01001098">
    <property type="protein sequence ID" value="SSX28913.1"/>
    <property type="molecule type" value="Genomic_DNA"/>
</dbReference>
<dbReference type="InterPro" id="IPR029033">
    <property type="entry name" value="His_PPase_superfam"/>
</dbReference>
<dbReference type="Gene3D" id="3.40.50.1240">
    <property type="entry name" value="Phosphoglycerate mutase-like"/>
    <property type="match status" value="1"/>
</dbReference>
<dbReference type="Pfam" id="PF00300">
    <property type="entry name" value="His_Phos_1"/>
    <property type="match status" value="1"/>
</dbReference>
<gene>
    <name evidence="1" type="primary">CSON000616</name>
</gene>
<dbReference type="VEuPathDB" id="VectorBase:CSON000616"/>
<dbReference type="PANTHER" id="PTHR16469:SF27">
    <property type="entry name" value="UBIQUITIN-ASSOCIATED AND SH3 DOMAIN-CONTAINING BA-RELATED"/>
    <property type="match status" value="1"/>
</dbReference>
<reference evidence="1" key="1">
    <citation type="submission" date="2018-07" db="EMBL/GenBank/DDBJ databases">
        <authorList>
            <person name="Quirk P.G."/>
            <person name="Krulwich T.A."/>
        </authorList>
    </citation>
    <scope>NUCLEOTIDE SEQUENCE</scope>
</reference>
<proteinExistence type="predicted"/>
<dbReference type="GO" id="GO:0016791">
    <property type="term" value="F:phosphatase activity"/>
    <property type="evidence" value="ECO:0007669"/>
    <property type="project" value="UniProtKB-ARBA"/>
</dbReference>
<dbReference type="InterPro" id="IPR051710">
    <property type="entry name" value="Phosphatase_SH3-domain"/>
</dbReference>
<protein>
    <submittedName>
        <fullName evidence="1">CSON000616 protein</fullName>
    </submittedName>
</protein>
<dbReference type="OMA" id="THACNIH"/>
<sequence>MVRLWFLVNSNENPTEIQATAELPGDLFENAKYHGKRKALVGSILKDPIPFTTHFENTSNRRIFILRHGERVDHVFPGFETLCFDEAGNYTKKDLNMPKCLPERENPAENWKRDSPLTNLGLYQAELVGKSMLESGQTFDTVLCSPSYRCIQTCDTFLNAMQLRDKVKICVEPALYEWIGWLPLIGLDELGDFFTPEQLLQMGFNIDTDYNPILTINDLKARSDESFDSSIDRNHAPVQEALKNTNCKNLLIVGHGSSLLVNVLKFISSEKNNTDILNSLRKGAYCGIVGIEEDDDHENWKWITPPLVSLTHGVNGDHGTERLLKFIRYLDRYTKSADRKQK</sequence>